<proteinExistence type="predicted"/>
<evidence type="ECO:0000313" key="3">
    <source>
        <dbReference type="Proteomes" id="UP000695000"/>
    </source>
</evidence>
<dbReference type="PROSITE" id="PS50184">
    <property type="entry name" value="VWFC_2"/>
    <property type="match status" value="1"/>
</dbReference>
<dbReference type="Proteomes" id="UP000695000">
    <property type="component" value="Unplaced"/>
</dbReference>
<feature type="domain" description="VWFC" evidence="2">
    <location>
        <begin position="131"/>
        <end position="208"/>
    </location>
</feature>
<evidence type="ECO:0000256" key="1">
    <source>
        <dbReference type="SAM" id="SignalP"/>
    </source>
</evidence>
<organism evidence="3 4">
    <name type="scientific">Nicrophorus vespilloides</name>
    <name type="common">Boreal carrion beetle</name>
    <dbReference type="NCBI Taxonomy" id="110193"/>
    <lineage>
        <taxon>Eukaryota</taxon>
        <taxon>Metazoa</taxon>
        <taxon>Ecdysozoa</taxon>
        <taxon>Arthropoda</taxon>
        <taxon>Hexapoda</taxon>
        <taxon>Insecta</taxon>
        <taxon>Pterygota</taxon>
        <taxon>Neoptera</taxon>
        <taxon>Endopterygota</taxon>
        <taxon>Coleoptera</taxon>
        <taxon>Polyphaga</taxon>
        <taxon>Staphyliniformia</taxon>
        <taxon>Silphidae</taxon>
        <taxon>Nicrophorinae</taxon>
        <taxon>Nicrophorus</taxon>
    </lineage>
</organism>
<keyword evidence="1" id="KW-0732">Signal</keyword>
<evidence type="ECO:0000313" key="4">
    <source>
        <dbReference type="RefSeq" id="XP_017786171.1"/>
    </source>
</evidence>
<name>A0ABM1NH71_NICVS</name>
<evidence type="ECO:0000259" key="2">
    <source>
        <dbReference type="PROSITE" id="PS50184"/>
    </source>
</evidence>
<sequence>MKLASLIVSTFLIVAIKAAKHCDNLGTLFYDDLGCTPTLGTVGCPSSYDCPNFSVTPGVCKFRGKEYTGGQIINGTSRCNRGCYCQGASATQCAIVDCYFGPKDNEECYNTYTLHGCCASGEKCPPFNDLATCKANGKTYREGEKFVGDGTCMSCICGKGFKGELVEPFCERIKCDVELEGDKIADNCAPAYRKNKSALCCPSYYICQSKSTTEDVVLSGTKSDRKCKFGNAEYNLHDTLTLKYTYGGQHTAKCACNLPPLLTCTLDY</sequence>
<protein>
    <submittedName>
        <fullName evidence="4">Uncharacterized protein LOC108569220</fullName>
    </submittedName>
</protein>
<dbReference type="InterPro" id="IPR001007">
    <property type="entry name" value="VWF_dom"/>
</dbReference>
<dbReference type="RefSeq" id="XP_017786171.1">
    <property type="nucleotide sequence ID" value="XM_017930682.1"/>
</dbReference>
<feature type="signal peptide" evidence="1">
    <location>
        <begin position="1"/>
        <end position="18"/>
    </location>
</feature>
<dbReference type="GeneID" id="108569220"/>
<accession>A0ABM1NH71</accession>
<gene>
    <name evidence="4" type="primary">LOC108569220</name>
</gene>
<keyword evidence="3" id="KW-1185">Reference proteome</keyword>
<feature type="chain" id="PRO_5045784346" evidence="1">
    <location>
        <begin position="19"/>
        <end position="268"/>
    </location>
</feature>
<reference evidence="4" key="1">
    <citation type="submission" date="2025-08" db="UniProtKB">
        <authorList>
            <consortium name="RefSeq"/>
        </authorList>
    </citation>
    <scope>IDENTIFICATION</scope>
    <source>
        <tissue evidence="4">Whole Larva</tissue>
    </source>
</reference>